<feature type="coiled-coil region" evidence="7">
    <location>
        <begin position="43"/>
        <end position="201"/>
    </location>
</feature>
<dbReference type="HAMAP" id="MF_00335">
    <property type="entry name" value="RNase_Y"/>
    <property type="match status" value="1"/>
</dbReference>
<dbReference type="Gene3D" id="3.30.1370.10">
    <property type="entry name" value="K Homology domain, type 1"/>
    <property type="match status" value="1"/>
</dbReference>
<dbReference type="PROSITE" id="PS51831">
    <property type="entry name" value="HD"/>
    <property type="match status" value="1"/>
</dbReference>
<dbReference type="PANTHER" id="PTHR12826">
    <property type="entry name" value="RIBONUCLEASE Y"/>
    <property type="match status" value="1"/>
</dbReference>
<evidence type="ECO:0000256" key="1">
    <source>
        <dbReference type="ARBA" id="ARBA00022722"/>
    </source>
</evidence>
<dbReference type="PROSITE" id="PS50084">
    <property type="entry name" value="KH_TYPE_1"/>
    <property type="match status" value="1"/>
</dbReference>
<dbReference type="EMBL" id="WFLN01000008">
    <property type="protein sequence ID" value="KAB8029154.1"/>
    <property type="molecule type" value="Genomic_DNA"/>
</dbReference>
<dbReference type="NCBIfam" id="TIGR00277">
    <property type="entry name" value="HDIG"/>
    <property type="match status" value="1"/>
</dbReference>
<keyword evidence="4 5" id="KW-0694">RNA-binding</keyword>
<dbReference type="GO" id="GO:0016787">
    <property type="term" value="F:hydrolase activity"/>
    <property type="evidence" value="ECO:0007669"/>
    <property type="project" value="UniProtKB-KW"/>
</dbReference>
<keyword evidence="10" id="KW-1185">Reference proteome</keyword>
<dbReference type="EC" id="3.1.-.-" evidence="5 6"/>
<evidence type="ECO:0000256" key="6">
    <source>
        <dbReference type="NCBIfam" id="TIGR03319"/>
    </source>
</evidence>
<keyword evidence="2 5" id="KW-0255">Endonuclease</keyword>
<gene>
    <name evidence="5 9" type="primary">rny</name>
    <name evidence="9" type="ORF">GCL57_11490</name>
</gene>
<feature type="transmembrane region" description="Helical" evidence="5">
    <location>
        <begin position="13"/>
        <end position="34"/>
    </location>
</feature>
<dbReference type="Gene3D" id="1.10.3210.10">
    <property type="entry name" value="Hypothetical protein af1432"/>
    <property type="match status" value="1"/>
</dbReference>
<reference evidence="9 10" key="1">
    <citation type="submission" date="2019-10" db="EMBL/GenBank/DDBJ databases">
        <title>New genus of Silvanigrellaceae.</title>
        <authorList>
            <person name="Pitt A."/>
            <person name="Hahn M.W."/>
        </authorList>
    </citation>
    <scope>NUCLEOTIDE SEQUENCE [LARGE SCALE GENOMIC DNA]</scope>
    <source>
        <strain evidence="9 10">33A1-SZDP</strain>
    </source>
</reference>
<evidence type="ECO:0000256" key="2">
    <source>
        <dbReference type="ARBA" id="ARBA00022759"/>
    </source>
</evidence>
<dbReference type="InterPro" id="IPR022711">
    <property type="entry name" value="RNase_Y_N"/>
</dbReference>
<feature type="domain" description="HD" evidence="8">
    <location>
        <begin position="349"/>
        <end position="443"/>
    </location>
</feature>
<dbReference type="NCBIfam" id="TIGR03319">
    <property type="entry name" value="RNase_Y"/>
    <property type="match status" value="1"/>
</dbReference>
<dbReference type="InterPro" id="IPR004088">
    <property type="entry name" value="KH_dom_type_1"/>
</dbReference>
<keyword evidence="5" id="KW-0812">Transmembrane</keyword>
<sequence length="534" mass="59998">MKLYFWSYKNMGVWEYVLIIAIGIAVAALAFLGVHTMNMRALTQDLKIKHEEAEKRLAEARSQADDLVKKALREAKELAINEGRDFERAQREKNLEIKKIETRIQKREETIEKKAQQLEQKEKELKRKIDSIEVEEKKVLEALRKAEDTVEESKSRLESVARLSQEEAREQLKKAIEVDVRKSASAEIRAAEEEARKVADERARGIISTAIQRIANEFVTDATVSVITLPTDDMKGRIIGREGRNIRTIEQATGVDLIIDDTPEAVIISCFNPIRREIAKTAIERLVADGRIHPARIEEVVQKTRSEFEQMIREAGERSSFDCGITGLHPEVIQALGKLKYMTTGGQSVLQHCIETAQIAGIIAAELDLNVRLTKRAALLHDIGKSLDEESEGNHSHVGALFLQKYGESSEVVEAAAKHHNENLHGLNAITVIVQTANVLSNFRPGARKEFLEKAIDRLRDMESTVEGFEGVEQAYVIKSGREVRAMVSPTVMDDEAVTLLAKSVAKRLRSELHQAGNIKVTMVREQRATHLAK</sequence>
<evidence type="ECO:0000259" key="8">
    <source>
        <dbReference type="PROSITE" id="PS51831"/>
    </source>
</evidence>
<dbReference type="SMART" id="SM00471">
    <property type="entry name" value="HDc"/>
    <property type="match status" value="1"/>
</dbReference>
<dbReference type="InterPro" id="IPR004087">
    <property type="entry name" value="KH_dom"/>
</dbReference>
<comment type="subcellular location">
    <subcellularLocation>
        <location evidence="5">Cell membrane</location>
        <topology evidence="5">Single-pass membrane protein</topology>
    </subcellularLocation>
</comment>
<dbReference type="Proteomes" id="UP000442694">
    <property type="component" value="Unassembled WGS sequence"/>
</dbReference>
<organism evidence="9 10">
    <name type="scientific">Fluviispira multicolorata</name>
    <dbReference type="NCBI Taxonomy" id="2654512"/>
    <lineage>
        <taxon>Bacteria</taxon>
        <taxon>Pseudomonadati</taxon>
        <taxon>Bdellovibrionota</taxon>
        <taxon>Oligoflexia</taxon>
        <taxon>Silvanigrellales</taxon>
        <taxon>Silvanigrellaceae</taxon>
        <taxon>Fluviispira</taxon>
    </lineage>
</organism>
<dbReference type="GO" id="GO:0004521">
    <property type="term" value="F:RNA endonuclease activity"/>
    <property type="evidence" value="ECO:0007669"/>
    <property type="project" value="UniProtKB-UniRule"/>
</dbReference>
<dbReference type="AlphaFoldDB" id="A0A833N618"/>
<evidence type="ECO:0000256" key="3">
    <source>
        <dbReference type="ARBA" id="ARBA00022801"/>
    </source>
</evidence>
<dbReference type="InterPro" id="IPR017705">
    <property type="entry name" value="Ribonuclease_Y"/>
</dbReference>
<comment type="function">
    <text evidence="5">Endoribonuclease that initiates mRNA decay.</text>
</comment>
<evidence type="ECO:0000256" key="5">
    <source>
        <dbReference type="HAMAP-Rule" id="MF_00335"/>
    </source>
</evidence>
<dbReference type="InterPro" id="IPR006674">
    <property type="entry name" value="HD_domain"/>
</dbReference>
<accession>A0A833N618</accession>
<dbReference type="GO" id="GO:0005886">
    <property type="term" value="C:plasma membrane"/>
    <property type="evidence" value="ECO:0007669"/>
    <property type="project" value="UniProtKB-SubCell"/>
</dbReference>
<dbReference type="CDD" id="cd00077">
    <property type="entry name" value="HDc"/>
    <property type="match status" value="1"/>
</dbReference>
<evidence type="ECO:0000313" key="10">
    <source>
        <dbReference type="Proteomes" id="UP000442694"/>
    </source>
</evidence>
<dbReference type="Pfam" id="PF01966">
    <property type="entry name" value="HD"/>
    <property type="match status" value="1"/>
</dbReference>
<dbReference type="GO" id="GO:0003723">
    <property type="term" value="F:RNA binding"/>
    <property type="evidence" value="ECO:0007669"/>
    <property type="project" value="UniProtKB-UniRule"/>
</dbReference>
<dbReference type="Pfam" id="PF12072">
    <property type="entry name" value="RNase_Y_N"/>
    <property type="match status" value="1"/>
</dbReference>
<dbReference type="GO" id="GO:0006402">
    <property type="term" value="P:mRNA catabolic process"/>
    <property type="evidence" value="ECO:0007669"/>
    <property type="project" value="UniProtKB-UniRule"/>
</dbReference>
<dbReference type="SUPFAM" id="SSF54791">
    <property type="entry name" value="Eukaryotic type KH-domain (KH-domain type I)"/>
    <property type="match status" value="1"/>
</dbReference>
<protein>
    <recommendedName>
        <fullName evidence="5 6">Ribonuclease Y</fullName>
        <shortName evidence="5">RNase Y</shortName>
        <ecNumber evidence="5 6">3.1.-.-</ecNumber>
    </recommendedName>
</protein>
<dbReference type="SUPFAM" id="SSF109604">
    <property type="entry name" value="HD-domain/PDEase-like"/>
    <property type="match status" value="1"/>
</dbReference>
<dbReference type="InterPro" id="IPR006675">
    <property type="entry name" value="HDIG_dom"/>
</dbReference>
<dbReference type="PANTHER" id="PTHR12826:SF15">
    <property type="entry name" value="RIBONUCLEASE Y"/>
    <property type="match status" value="1"/>
</dbReference>
<dbReference type="CDD" id="cd22431">
    <property type="entry name" value="KH-I_RNaseY"/>
    <property type="match status" value="1"/>
</dbReference>
<keyword evidence="1 5" id="KW-0540">Nuclease</keyword>
<keyword evidence="5" id="KW-1133">Transmembrane helix</keyword>
<keyword evidence="5" id="KW-1003">Cell membrane</keyword>
<keyword evidence="5" id="KW-0472">Membrane</keyword>
<keyword evidence="7" id="KW-0175">Coiled coil</keyword>
<name>A0A833N618_9BACT</name>
<keyword evidence="3 5" id="KW-0378">Hydrolase</keyword>
<evidence type="ECO:0000256" key="4">
    <source>
        <dbReference type="ARBA" id="ARBA00022884"/>
    </source>
</evidence>
<proteinExistence type="inferred from homology"/>
<evidence type="ECO:0000256" key="7">
    <source>
        <dbReference type="SAM" id="Coils"/>
    </source>
</evidence>
<evidence type="ECO:0000313" key="9">
    <source>
        <dbReference type="EMBL" id="KAB8029154.1"/>
    </source>
</evidence>
<dbReference type="InterPro" id="IPR003607">
    <property type="entry name" value="HD/PDEase_dom"/>
</dbReference>
<comment type="caution">
    <text evidence="9">The sequence shown here is derived from an EMBL/GenBank/DDBJ whole genome shotgun (WGS) entry which is preliminary data.</text>
</comment>
<dbReference type="Pfam" id="PF00013">
    <property type="entry name" value="KH_1"/>
    <property type="match status" value="1"/>
</dbReference>
<comment type="similarity">
    <text evidence="5">Belongs to the RNase Y family.</text>
</comment>
<dbReference type="SMART" id="SM00322">
    <property type="entry name" value="KH"/>
    <property type="match status" value="1"/>
</dbReference>
<dbReference type="InterPro" id="IPR036612">
    <property type="entry name" value="KH_dom_type_1_sf"/>
</dbReference>